<keyword evidence="2" id="KW-1185">Reference proteome</keyword>
<dbReference type="AlphaFoldDB" id="M1XRS3"/>
<evidence type="ECO:0000313" key="2">
    <source>
        <dbReference type="Proteomes" id="UP000011867"/>
    </source>
</evidence>
<protein>
    <submittedName>
        <fullName evidence="1">Uncharacterized protein</fullName>
    </submittedName>
</protein>
<dbReference type="RefSeq" id="WP_015409740.1">
    <property type="nucleotide sequence ID" value="NC_020388.1"/>
</dbReference>
<dbReference type="HOGENOM" id="CLU_1136079_0_0_2"/>
<gene>
    <name evidence="1" type="ordered locus">Nmlp_2822</name>
</gene>
<dbReference type="EMBL" id="HF582854">
    <property type="protein sequence ID" value="CCQ36974.1"/>
    <property type="molecule type" value="Genomic_DNA"/>
</dbReference>
<dbReference type="GeneID" id="14651524"/>
<organism evidence="1 2">
    <name type="scientific">Natronomonas moolapensis (strain DSM 18674 / CECT 7526 / JCM 14361 / 8.8.11)</name>
    <dbReference type="NCBI Taxonomy" id="268739"/>
    <lineage>
        <taxon>Archaea</taxon>
        <taxon>Methanobacteriati</taxon>
        <taxon>Methanobacteriota</taxon>
        <taxon>Stenosarchaea group</taxon>
        <taxon>Halobacteria</taxon>
        <taxon>Halobacteriales</taxon>
        <taxon>Natronomonadaceae</taxon>
        <taxon>Natronomonas</taxon>
    </lineage>
</organism>
<reference evidence="1 2" key="1">
    <citation type="journal article" date="2013" name="Genome Announc.">
        <title>Genome of the haloarchaeon Natronomonas moolapensis, a neutrophilic member of a previously haloalkaliphilic genus.</title>
        <authorList>
            <person name="Dyall-Smith M.L."/>
            <person name="Pfeiffer F."/>
            <person name="Oberwinkler T."/>
            <person name="Klee K."/>
            <person name="Rampp M."/>
            <person name="Palm P."/>
            <person name="Gross K."/>
            <person name="Schuster S.C."/>
            <person name="Oesterhelt D."/>
        </authorList>
    </citation>
    <scope>NUCLEOTIDE SEQUENCE [LARGE SCALE GENOMIC DNA]</scope>
    <source>
        <strain evidence="2">DSM 18674 / JCM 14361 / 8.8.11</strain>
    </source>
</reference>
<name>M1XRS3_NATM8</name>
<dbReference type="Proteomes" id="UP000011867">
    <property type="component" value="Chromosome"/>
</dbReference>
<dbReference type="eggNOG" id="arCOG02888">
    <property type="taxonomic scope" value="Archaea"/>
</dbReference>
<proteinExistence type="predicted"/>
<accession>M1XRS3</accession>
<sequence>METPDPNPTVRTYGTRPAEYAVVVPDDGQFRRALEDLAEATGDGGDVPAVRALLVDGEVGPDDLVGELDGLPGVAVFDTHAPVEPVAFFDRSHPEAFDLVASLPVGHAVDVHDLDPMAVFGPGPHSGLVEAGLVRVEVGDADPAAFLRAAFGSLGIEPSPTGFYVMSDPVRGADASAVSAPNFERVDAGTVFAEVDGDRLVANWPFVPVLFGECGVDGVVGYRAARVGGSVAEARAGLRPDSLE</sequence>
<dbReference type="KEGG" id="nmo:Nmlp_2822"/>
<evidence type="ECO:0000313" key="1">
    <source>
        <dbReference type="EMBL" id="CCQ36974.1"/>
    </source>
</evidence>
<dbReference type="STRING" id="268739.Nmlp_2822"/>